<evidence type="ECO:0000313" key="3">
    <source>
        <dbReference type="Proteomes" id="UP000756860"/>
    </source>
</evidence>
<feature type="domain" description="PLD phosphodiesterase" evidence="1">
    <location>
        <begin position="132"/>
        <end position="159"/>
    </location>
</feature>
<dbReference type="SMART" id="SM00155">
    <property type="entry name" value="PLDc"/>
    <property type="match status" value="2"/>
</dbReference>
<dbReference type="PANTHER" id="PTHR21248">
    <property type="entry name" value="CARDIOLIPIN SYNTHASE"/>
    <property type="match status" value="1"/>
</dbReference>
<dbReference type="CDD" id="cd09159">
    <property type="entry name" value="PLDc_ybhO_like_2"/>
    <property type="match status" value="1"/>
</dbReference>
<dbReference type="PANTHER" id="PTHR21248:SF22">
    <property type="entry name" value="PHOSPHOLIPASE D"/>
    <property type="match status" value="1"/>
</dbReference>
<keyword evidence="3" id="KW-1185">Reference proteome</keyword>
<evidence type="ECO:0000313" key="2">
    <source>
        <dbReference type="EMBL" id="MBT0653290.1"/>
    </source>
</evidence>
<accession>A0ABS5SD37</accession>
<dbReference type="InterPro" id="IPR001736">
    <property type="entry name" value="PLipase_D/transphosphatidylase"/>
</dbReference>
<comment type="caution">
    <text evidence="2">The sequence shown here is derived from an EMBL/GenBank/DDBJ whole genome shotgun (WGS) entry which is preliminary data.</text>
</comment>
<dbReference type="PROSITE" id="PS50035">
    <property type="entry name" value="PLD"/>
    <property type="match status" value="2"/>
</dbReference>
<reference evidence="2 3" key="1">
    <citation type="submission" date="2021-05" db="EMBL/GenBank/DDBJ databases">
        <title>The draft genome of Geobacter luticola JCM 17780.</title>
        <authorList>
            <person name="Xu Z."/>
            <person name="Masuda Y."/>
            <person name="Itoh H."/>
            <person name="Senoo K."/>
        </authorList>
    </citation>
    <scope>NUCLEOTIDE SEQUENCE [LARGE SCALE GENOMIC DNA]</scope>
    <source>
        <strain evidence="2 3">JCM 17780</strain>
    </source>
</reference>
<dbReference type="Proteomes" id="UP000756860">
    <property type="component" value="Unassembled WGS sequence"/>
</dbReference>
<name>A0ABS5SD37_9BACT</name>
<dbReference type="EMBL" id="JAHCVK010000003">
    <property type="protein sequence ID" value="MBT0653290.1"/>
    <property type="molecule type" value="Genomic_DNA"/>
</dbReference>
<gene>
    <name evidence="2" type="ORF">KI810_09500</name>
</gene>
<dbReference type="Pfam" id="PF13091">
    <property type="entry name" value="PLDc_2"/>
    <property type="match status" value="2"/>
</dbReference>
<evidence type="ECO:0000259" key="1">
    <source>
        <dbReference type="PROSITE" id="PS50035"/>
    </source>
</evidence>
<feature type="domain" description="PLD phosphodiesterase" evidence="1">
    <location>
        <begin position="309"/>
        <end position="336"/>
    </location>
</feature>
<organism evidence="2 3">
    <name type="scientific">Geomobilimonas luticola</name>
    <dbReference type="NCBI Taxonomy" id="1114878"/>
    <lineage>
        <taxon>Bacteria</taxon>
        <taxon>Pseudomonadati</taxon>
        <taxon>Thermodesulfobacteriota</taxon>
        <taxon>Desulfuromonadia</taxon>
        <taxon>Geobacterales</taxon>
        <taxon>Geobacteraceae</taxon>
        <taxon>Geomobilimonas</taxon>
    </lineage>
</organism>
<dbReference type="SUPFAM" id="SSF56024">
    <property type="entry name" value="Phospholipase D/nuclease"/>
    <property type="match status" value="2"/>
</dbReference>
<proteinExistence type="predicted"/>
<sequence>MSLLRRKRAYHLVRTPRFFRWFRRNTDAVFSHGNRLEFYQDGGEFFPPFFQALRRAEQTIFLEFYIIHDDATGGVFADILLAAAARGVKVFLLYDYIGCFDTPGAYFRRLEKGGVRCRPFNPPPFRRGLGWFDRRDHRKLAIVDGRVAFVAGLNIGDEYGGNGETAGRWRDVGLGLEGPAVCELFSLFRDNWQSERGSGGDELAAFSCWDAEAGDAQVMIVNGGPHHNRSLIRNAFRMAIAGAAGSVKVMNPYFIPGPRIVRSLLRAAGRGARVQLILPAVSDVPLVRLVSRSYYAQLLKGGVEIYERQGKVLHAKVMLIDDCWSVIGSANLDQRSFHRNYEVNVIVDSHDFGTRVAAMFQHDLAFSRRVGLEEHQRRGWLVQFMERLCSPVSWFL</sequence>
<dbReference type="InterPro" id="IPR025202">
    <property type="entry name" value="PLD-like_dom"/>
</dbReference>
<protein>
    <submittedName>
        <fullName evidence="2">Cardiolipin synthase B</fullName>
    </submittedName>
</protein>
<dbReference type="CDD" id="cd09110">
    <property type="entry name" value="PLDc_CLS_1"/>
    <property type="match status" value="1"/>
</dbReference>
<dbReference type="Gene3D" id="3.30.870.10">
    <property type="entry name" value="Endonuclease Chain A"/>
    <property type="match status" value="2"/>
</dbReference>
<dbReference type="RefSeq" id="WP_214175295.1">
    <property type="nucleotide sequence ID" value="NZ_JAHCVK010000003.1"/>
</dbReference>